<proteinExistence type="inferred from homology"/>
<dbReference type="Pfam" id="PF07823">
    <property type="entry name" value="CPDase"/>
    <property type="match status" value="1"/>
</dbReference>
<evidence type="ECO:0000256" key="2">
    <source>
        <dbReference type="ARBA" id="ARBA00006037"/>
    </source>
</evidence>
<dbReference type="Gene3D" id="3.90.1140.10">
    <property type="entry name" value="Cyclic phosphodiesterase"/>
    <property type="match status" value="1"/>
</dbReference>
<comment type="similarity">
    <text evidence="2">Belongs to the 2H phosphoesterase superfamily. CPD1 family.</text>
</comment>
<dbReference type="AlphaFoldDB" id="A0AAV5RU75"/>
<organism evidence="5 6">
    <name type="scientific">Maudiozyma humilis</name>
    <name type="common">Sour dough yeast</name>
    <name type="synonym">Kazachstania humilis</name>
    <dbReference type="NCBI Taxonomy" id="51915"/>
    <lineage>
        <taxon>Eukaryota</taxon>
        <taxon>Fungi</taxon>
        <taxon>Dikarya</taxon>
        <taxon>Ascomycota</taxon>
        <taxon>Saccharomycotina</taxon>
        <taxon>Saccharomycetes</taxon>
        <taxon>Saccharomycetales</taxon>
        <taxon>Saccharomycetaceae</taxon>
        <taxon>Maudiozyma</taxon>
    </lineage>
</organism>
<comment type="function">
    <text evidence="1">Involved in the metabolism of ADP-ribose 1',2'-cyclic phosphate which is produced as a consequence of tRNA splicing.</text>
</comment>
<gene>
    <name evidence="5" type="ORF">DAKH74_017120</name>
</gene>
<dbReference type="GO" id="GO:0009187">
    <property type="term" value="P:cyclic nucleotide metabolic process"/>
    <property type="evidence" value="ECO:0007669"/>
    <property type="project" value="TreeGrafter"/>
</dbReference>
<protein>
    <recommendedName>
        <fullName evidence="4">2',3'-cyclic-nucleotide 3'-phosphodiesterase</fullName>
        <ecNumber evidence="3">3.1.4.37</ecNumber>
    </recommendedName>
</protein>
<evidence type="ECO:0000256" key="3">
    <source>
        <dbReference type="ARBA" id="ARBA00012317"/>
    </source>
</evidence>
<dbReference type="PANTHER" id="PTHR28141">
    <property type="entry name" value="2',3'-CYCLIC-NUCLEOTIDE 3'-PHOSPHODIESTERASE"/>
    <property type="match status" value="1"/>
</dbReference>
<name>A0AAV5RU75_MAUHU</name>
<dbReference type="EC" id="3.1.4.37" evidence="3"/>
<sequence>MTIVLWFCPQQGTPAYGVLKQLISSIQTLFPSSVTFEPHITIATNLECNNKDDVNKILTSCVAAIKSIEKPLKSSRGAPLVSFRSCSIKKPYFQKVILNCKDNKYLLGLQKIMTEMYSSPKVTDGSSPRFKPHVSLLYSDVRPVSQAYVRMIEQRVEDALDLTLSVDEGSAADDSDIQIEWIFDREPTLSWSIPGSFKVVRCEGPVSEWEVLGRTDI</sequence>
<dbReference type="SUPFAM" id="SSF55144">
    <property type="entry name" value="LigT-like"/>
    <property type="match status" value="1"/>
</dbReference>
<dbReference type="InterPro" id="IPR009097">
    <property type="entry name" value="Cyclic_Pdiesterase"/>
</dbReference>
<evidence type="ECO:0000313" key="5">
    <source>
        <dbReference type="EMBL" id="GMM55096.1"/>
    </source>
</evidence>
<evidence type="ECO:0000256" key="1">
    <source>
        <dbReference type="ARBA" id="ARBA00003831"/>
    </source>
</evidence>
<dbReference type="EMBL" id="BTGD01000003">
    <property type="protein sequence ID" value="GMM55096.1"/>
    <property type="molecule type" value="Genomic_DNA"/>
</dbReference>
<evidence type="ECO:0000256" key="4">
    <source>
        <dbReference type="ARBA" id="ARBA00014478"/>
    </source>
</evidence>
<dbReference type="Proteomes" id="UP001377567">
    <property type="component" value="Unassembled WGS sequence"/>
</dbReference>
<dbReference type="GO" id="GO:0004113">
    <property type="term" value="F:2',3'-cyclic-nucleotide 3'-phosphodiesterase activity"/>
    <property type="evidence" value="ECO:0007669"/>
    <property type="project" value="UniProtKB-EC"/>
</dbReference>
<comment type="caution">
    <text evidence="5">The sequence shown here is derived from an EMBL/GenBank/DDBJ whole genome shotgun (WGS) entry which is preliminary data.</text>
</comment>
<dbReference type="PANTHER" id="PTHR28141:SF1">
    <property type="entry name" value="2',3'-CYCLIC-NUCLEOTIDE 3'-PHOSPHODIESTERASE"/>
    <property type="match status" value="1"/>
</dbReference>
<reference evidence="5 6" key="1">
    <citation type="journal article" date="2023" name="Elife">
        <title>Identification of key yeast species and microbe-microbe interactions impacting larval growth of Drosophila in the wild.</title>
        <authorList>
            <person name="Mure A."/>
            <person name="Sugiura Y."/>
            <person name="Maeda R."/>
            <person name="Honda K."/>
            <person name="Sakurai N."/>
            <person name="Takahashi Y."/>
            <person name="Watada M."/>
            <person name="Katoh T."/>
            <person name="Gotoh A."/>
            <person name="Gotoh Y."/>
            <person name="Taniguchi I."/>
            <person name="Nakamura K."/>
            <person name="Hayashi T."/>
            <person name="Katayama T."/>
            <person name="Uemura T."/>
            <person name="Hattori Y."/>
        </authorList>
    </citation>
    <scope>NUCLEOTIDE SEQUENCE [LARGE SCALE GENOMIC DNA]</scope>
    <source>
        <strain evidence="5 6">KH-74</strain>
    </source>
</reference>
<keyword evidence="6" id="KW-1185">Reference proteome</keyword>
<accession>A0AAV5RU75</accession>
<evidence type="ECO:0000313" key="6">
    <source>
        <dbReference type="Proteomes" id="UP001377567"/>
    </source>
</evidence>
<dbReference type="InterPro" id="IPR012386">
    <property type="entry name" value="Cyclic-nucl_3Pdiesterase"/>
</dbReference>